<evidence type="ECO:0000256" key="2">
    <source>
        <dbReference type="ARBA" id="ARBA00023125"/>
    </source>
</evidence>
<dbReference type="PANTHER" id="PTHR47506">
    <property type="entry name" value="TRANSCRIPTIONAL REGULATORY PROTEIN"/>
    <property type="match status" value="1"/>
</dbReference>
<evidence type="ECO:0000256" key="4">
    <source>
        <dbReference type="PROSITE-ProRule" id="PRU00335"/>
    </source>
</evidence>
<keyword evidence="1" id="KW-0805">Transcription regulation</keyword>
<proteinExistence type="predicted"/>
<feature type="DNA-binding region" description="H-T-H motif" evidence="4">
    <location>
        <begin position="29"/>
        <end position="48"/>
    </location>
</feature>
<dbReference type="PANTHER" id="PTHR47506:SF1">
    <property type="entry name" value="HTH-TYPE TRANSCRIPTIONAL REGULATOR YJDC"/>
    <property type="match status" value="1"/>
</dbReference>
<dbReference type="STRING" id="1458985.BJP34_23635"/>
<dbReference type="InterPro" id="IPR011075">
    <property type="entry name" value="TetR_C"/>
</dbReference>
<keyword evidence="2 4" id="KW-0238">DNA-binding</keyword>
<dbReference type="EMBL" id="CP017599">
    <property type="protein sequence ID" value="AOX02024.1"/>
    <property type="molecule type" value="Genomic_DNA"/>
</dbReference>
<gene>
    <name evidence="6" type="ORF">BJP34_23635</name>
</gene>
<evidence type="ECO:0000259" key="5">
    <source>
        <dbReference type="PROSITE" id="PS50977"/>
    </source>
</evidence>
<dbReference type="InterPro" id="IPR001647">
    <property type="entry name" value="HTH_TetR"/>
</dbReference>
<dbReference type="Pfam" id="PF00440">
    <property type="entry name" value="TetR_N"/>
    <property type="match status" value="1"/>
</dbReference>
<dbReference type="RefSeq" id="WP_070394451.1">
    <property type="nucleotide sequence ID" value="NZ_CP017599.1"/>
</dbReference>
<dbReference type="AlphaFoldDB" id="A0A1D8TWR7"/>
<dbReference type="InterPro" id="IPR009057">
    <property type="entry name" value="Homeodomain-like_sf"/>
</dbReference>
<dbReference type="SUPFAM" id="SSF46689">
    <property type="entry name" value="Homeodomain-like"/>
    <property type="match status" value="1"/>
</dbReference>
<dbReference type="SUPFAM" id="SSF48498">
    <property type="entry name" value="Tetracyclin repressor-like, C-terminal domain"/>
    <property type="match status" value="1"/>
</dbReference>
<protein>
    <submittedName>
        <fullName evidence="6">TetR family transcriptional regulator</fullName>
    </submittedName>
</protein>
<evidence type="ECO:0000313" key="6">
    <source>
        <dbReference type="EMBL" id="AOX02024.1"/>
    </source>
</evidence>
<dbReference type="KEGG" id="mpro:BJP34_23635"/>
<dbReference type="InterPro" id="IPR036271">
    <property type="entry name" value="Tet_transcr_reg_TetR-rel_C_sf"/>
</dbReference>
<sequence length="193" mass="21442">MARHKTFDPEDVLEKAMETFWLYGYEGTSMQDLVKTMGINRGSLYDTFGDKRSLFLAAIAHYNDTCVKNAIASLEAPTASKQAIIDFFYNLIEGAVDDKDHRGCLLTNTAVELCPHDPQTLSRIAANLRSVENAFKKALSTAREQGEITTNHDLQALAQYFTSSIQGLRVISKVNPDPETLRAIVKVILSVLD</sequence>
<dbReference type="OrthoDB" id="116240at2"/>
<evidence type="ECO:0000313" key="7">
    <source>
        <dbReference type="Proteomes" id="UP000177870"/>
    </source>
</evidence>
<evidence type="ECO:0000256" key="1">
    <source>
        <dbReference type="ARBA" id="ARBA00023015"/>
    </source>
</evidence>
<dbReference type="Gene3D" id="1.10.357.10">
    <property type="entry name" value="Tetracycline Repressor, domain 2"/>
    <property type="match status" value="1"/>
</dbReference>
<reference evidence="7" key="1">
    <citation type="submission" date="2016-10" db="EMBL/GenBank/DDBJ databases">
        <title>Comparative genomics uncovers the prolific and rare metabolic potential of the cyanobacterial genus Moorea.</title>
        <authorList>
            <person name="Leao T."/>
            <person name="Castelao G."/>
            <person name="Korobeynikov A."/>
            <person name="Monroe E.A."/>
            <person name="Podell S."/>
            <person name="Glukhov E."/>
            <person name="Allen E."/>
            <person name="Gerwick W.H."/>
            <person name="Gerwick L."/>
        </authorList>
    </citation>
    <scope>NUCLEOTIDE SEQUENCE [LARGE SCALE GENOMIC DNA]</scope>
    <source>
        <strain evidence="7">PAL-8-15-08-1</strain>
    </source>
</reference>
<feature type="domain" description="HTH tetR-type" evidence="5">
    <location>
        <begin position="6"/>
        <end position="66"/>
    </location>
</feature>
<dbReference type="GO" id="GO:0003677">
    <property type="term" value="F:DNA binding"/>
    <property type="evidence" value="ECO:0007669"/>
    <property type="project" value="UniProtKB-UniRule"/>
</dbReference>
<accession>A0A1D8TWR7</accession>
<dbReference type="Pfam" id="PF16925">
    <property type="entry name" value="TetR_C_13"/>
    <property type="match status" value="1"/>
</dbReference>
<name>A0A1D8TWR7_9CYAN</name>
<keyword evidence="3" id="KW-0804">Transcription</keyword>
<dbReference type="Proteomes" id="UP000177870">
    <property type="component" value="Chromosome"/>
</dbReference>
<organism evidence="6 7">
    <name type="scientific">Moorena producens PAL-8-15-08-1</name>
    <dbReference type="NCBI Taxonomy" id="1458985"/>
    <lineage>
        <taxon>Bacteria</taxon>
        <taxon>Bacillati</taxon>
        <taxon>Cyanobacteriota</taxon>
        <taxon>Cyanophyceae</taxon>
        <taxon>Coleofasciculales</taxon>
        <taxon>Coleofasciculaceae</taxon>
        <taxon>Moorena</taxon>
    </lineage>
</organism>
<dbReference type="Gene3D" id="1.10.10.60">
    <property type="entry name" value="Homeodomain-like"/>
    <property type="match status" value="1"/>
</dbReference>
<evidence type="ECO:0000256" key="3">
    <source>
        <dbReference type="ARBA" id="ARBA00023163"/>
    </source>
</evidence>
<dbReference type="PROSITE" id="PS50977">
    <property type="entry name" value="HTH_TETR_2"/>
    <property type="match status" value="1"/>
</dbReference>